<accession>A0ABX4FEL3</accession>
<feature type="transmembrane region" description="Helical" evidence="1">
    <location>
        <begin position="43"/>
        <end position="65"/>
    </location>
</feature>
<evidence type="ECO:0000256" key="1">
    <source>
        <dbReference type="SAM" id="Phobius"/>
    </source>
</evidence>
<protein>
    <submittedName>
        <fullName evidence="2">MFS transporter</fullName>
    </submittedName>
</protein>
<feature type="transmembrane region" description="Helical" evidence="1">
    <location>
        <begin position="18"/>
        <end position="37"/>
    </location>
</feature>
<evidence type="ECO:0000313" key="2">
    <source>
        <dbReference type="EMBL" id="OZI73189.1"/>
    </source>
</evidence>
<gene>
    <name evidence="2" type="ORF">CAL23_18640</name>
</gene>
<dbReference type="RefSeq" id="WP_033461748.1">
    <property type="nucleotide sequence ID" value="NZ_NEVV01000006.1"/>
</dbReference>
<organism evidence="2 3">
    <name type="scientific">Bordetella genomosp. 6</name>
    <dbReference type="NCBI Taxonomy" id="463024"/>
    <lineage>
        <taxon>Bacteria</taxon>
        <taxon>Pseudomonadati</taxon>
        <taxon>Pseudomonadota</taxon>
        <taxon>Betaproteobacteria</taxon>
        <taxon>Burkholderiales</taxon>
        <taxon>Alcaligenaceae</taxon>
        <taxon>Bordetella</taxon>
    </lineage>
</organism>
<feature type="transmembrane region" description="Helical" evidence="1">
    <location>
        <begin position="131"/>
        <end position="148"/>
    </location>
</feature>
<dbReference type="Proteomes" id="UP000216524">
    <property type="component" value="Unassembled WGS sequence"/>
</dbReference>
<keyword evidence="1" id="KW-0812">Transmembrane</keyword>
<keyword evidence="3" id="KW-1185">Reference proteome</keyword>
<evidence type="ECO:0000313" key="3">
    <source>
        <dbReference type="Proteomes" id="UP000216524"/>
    </source>
</evidence>
<dbReference type="EMBL" id="NEVV01000006">
    <property type="protein sequence ID" value="OZI73189.1"/>
    <property type="molecule type" value="Genomic_DNA"/>
</dbReference>
<sequence>MIQIALLLFGAGFVRRNAYLLALVGALWAALGLAIAIDGLDGIRYFPLTLFGALLLAESVVTLTVAGSGLGAQKAVLAFKGGLFLFVALLILVGGSVSNLLLAIVLGLSYVLLGIFQMAAAWVVRYDGWRLSMLVGVAQLGFGVFMVQPYPTHYAGTVSLFIGVTILVGGLNTVRVALKARRLSQRASMFELLAPGELHHPRHAAATGGHGLPPQGTPLTVHVWTPEGSAKDTTVARPVFNRYIAAVDVNGVISTGHAALELRPAAYISLYPAVDIDRSPSEFFNILKAVKENDVPGTYQPDYPTESKAWCPSNWQVRFEHYNAQGLLAFWQHYRQVEIYNLTRRNCSSSVSFGLEAALDGVLDLRSRNWLQVLRTLLMPELWIAAQVRRRAQAMAWTPGLTLDYSRALRAIVHPVGEPWFTRFLNAARRHVFN</sequence>
<reference evidence="2 3" key="1">
    <citation type="submission" date="2017-05" db="EMBL/GenBank/DDBJ databases">
        <title>Complete and WGS of Bordetella genogroups.</title>
        <authorList>
            <person name="Spilker T."/>
            <person name="Lipuma J."/>
        </authorList>
    </citation>
    <scope>NUCLEOTIDE SEQUENCE [LARGE SCALE GENOMIC DNA]</scope>
    <source>
        <strain evidence="2 3">AU3139</strain>
    </source>
</reference>
<keyword evidence="1" id="KW-0472">Membrane</keyword>
<feature type="transmembrane region" description="Helical" evidence="1">
    <location>
        <begin position="77"/>
        <end position="94"/>
    </location>
</feature>
<proteinExistence type="predicted"/>
<keyword evidence="1" id="KW-1133">Transmembrane helix</keyword>
<feature type="transmembrane region" description="Helical" evidence="1">
    <location>
        <begin position="100"/>
        <end position="124"/>
    </location>
</feature>
<name>A0ABX4FEL3_9BORD</name>
<comment type="caution">
    <text evidence="2">The sequence shown here is derived from an EMBL/GenBank/DDBJ whole genome shotgun (WGS) entry which is preliminary data.</text>
</comment>
<feature type="transmembrane region" description="Helical" evidence="1">
    <location>
        <begin position="154"/>
        <end position="178"/>
    </location>
</feature>